<reference evidence="1" key="1">
    <citation type="submission" date="2015-04" db="UniProtKB">
        <authorList>
            <consortium name="EnsemblPlants"/>
        </authorList>
    </citation>
    <scope>IDENTIFICATION</scope>
</reference>
<dbReference type="PANTHER" id="PTHR34835:SF77">
    <property type="entry name" value="OS08G0365200 PROTEIN"/>
    <property type="match status" value="1"/>
</dbReference>
<dbReference type="STRING" id="4537.A0A0E0JHT0"/>
<evidence type="ECO:0000313" key="2">
    <source>
        <dbReference type="Proteomes" id="UP000026962"/>
    </source>
</evidence>
<reference evidence="1" key="2">
    <citation type="submission" date="2018-05" db="EMBL/GenBank/DDBJ databases">
        <title>OpunRS2 (Oryza punctata Reference Sequence Version 2).</title>
        <authorList>
            <person name="Zhang J."/>
            <person name="Kudrna D."/>
            <person name="Lee S."/>
            <person name="Talag J."/>
            <person name="Welchert J."/>
            <person name="Wing R.A."/>
        </authorList>
    </citation>
    <scope>NUCLEOTIDE SEQUENCE [LARGE SCALE GENOMIC DNA]</scope>
</reference>
<name>A0A0E0JHT0_ORYPU</name>
<evidence type="ECO:0000313" key="1">
    <source>
        <dbReference type="EnsemblPlants" id="OPUNC01G13100.1"/>
    </source>
</evidence>
<dbReference type="Gramene" id="OPUNC01G13100.1">
    <property type="protein sequence ID" value="OPUNC01G13100.1"/>
    <property type="gene ID" value="OPUNC01G13100"/>
</dbReference>
<proteinExistence type="predicted"/>
<dbReference type="PANTHER" id="PTHR34835">
    <property type="entry name" value="OS07G0283600 PROTEIN-RELATED"/>
    <property type="match status" value="1"/>
</dbReference>
<dbReference type="EnsemblPlants" id="OPUNC01G13100.1">
    <property type="protein sequence ID" value="OPUNC01G13100.1"/>
    <property type="gene ID" value="OPUNC01G13100"/>
</dbReference>
<accession>A0A0E0JHT0</accession>
<dbReference type="HOGENOM" id="CLU_1035799_0_0_1"/>
<dbReference type="AlphaFoldDB" id="A0A0E0JHT0"/>
<sequence length="269" mass="31070">MWFKRTMGHLQDDQKKFIKAHGFKSFLSLSTFKGTLVSNRLGIGACEKLLLSLHTEEEFIRSFIIYLFSTILCLPIGNYVNMDYFHSSVDINRFSEYDWSTHVVYCLMREVKNYQRFTQTQREVDFQIGECLSLLVYNTPRICHVTDGDFEYDAFVNRCRMNIALTYGSQTFHPRNQIPYLNQSNAGTEGVKADGKDVAGLRMLEILAPVMLLKDPLLLMNGYGCPPQVAKAHRCCLVDMFLLNEHNLSHVSISVKHKNYHPRTQHQVV</sequence>
<protein>
    <submittedName>
        <fullName evidence="1">Uncharacterized protein</fullName>
    </submittedName>
</protein>
<keyword evidence="2" id="KW-1185">Reference proteome</keyword>
<dbReference type="Proteomes" id="UP000026962">
    <property type="component" value="Chromosome 1"/>
</dbReference>
<organism evidence="1">
    <name type="scientific">Oryza punctata</name>
    <name type="common">Red rice</name>
    <dbReference type="NCBI Taxonomy" id="4537"/>
    <lineage>
        <taxon>Eukaryota</taxon>
        <taxon>Viridiplantae</taxon>
        <taxon>Streptophyta</taxon>
        <taxon>Embryophyta</taxon>
        <taxon>Tracheophyta</taxon>
        <taxon>Spermatophyta</taxon>
        <taxon>Magnoliopsida</taxon>
        <taxon>Liliopsida</taxon>
        <taxon>Poales</taxon>
        <taxon>Poaceae</taxon>
        <taxon>BOP clade</taxon>
        <taxon>Oryzoideae</taxon>
        <taxon>Oryzeae</taxon>
        <taxon>Oryzinae</taxon>
        <taxon>Oryza</taxon>
    </lineage>
</organism>